<evidence type="ECO:0000256" key="3">
    <source>
        <dbReference type="ARBA" id="ARBA00022737"/>
    </source>
</evidence>
<evidence type="ECO:0000256" key="1">
    <source>
        <dbReference type="ARBA" id="ARBA00008165"/>
    </source>
</evidence>
<dbReference type="Pfam" id="PF00571">
    <property type="entry name" value="CBS"/>
    <property type="match status" value="2"/>
</dbReference>
<dbReference type="InterPro" id="IPR004800">
    <property type="entry name" value="KdsD/KpsF-type"/>
</dbReference>
<dbReference type="GO" id="GO:0097367">
    <property type="term" value="F:carbohydrate derivative binding"/>
    <property type="evidence" value="ECO:0007669"/>
    <property type="project" value="InterPro"/>
</dbReference>
<dbReference type="HOGENOM" id="CLU_040681_13_1_6"/>
<comment type="catalytic activity">
    <reaction evidence="5">
        <text>D-arabinose 5-phosphate = D-ribulose 5-phosphate</text>
        <dbReference type="Rhea" id="RHEA:23104"/>
        <dbReference type="ChEBI" id="CHEBI:57693"/>
        <dbReference type="ChEBI" id="CHEBI:58121"/>
        <dbReference type="EC" id="5.3.1.13"/>
    </reaction>
</comment>
<feature type="site" description="Catalytically relevant" evidence="7">
    <location>
        <position position="111"/>
    </location>
</feature>
<dbReference type="AlphaFoldDB" id="Q8D2M7"/>
<keyword evidence="6" id="KW-0479">Metal-binding</keyword>
<keyword evidence="10" id="KW-1185">Reference proteome</keyword>
<evidence type="ECO:0000256" key="6">
    <source>
        <dbReference type="PIRSR" id="PIRSR004692-2"/>
    </source>
</evidence>
<proteinExistence type="inferred from homology"/>
<dbReference type="InterPro" id="IPR046342">
    <property type="entry name" value="CBS_dom_sf"/>
</dbReference>
<feature type="binding site" evidence="6">
    <location>
        <position position="82"/>
    </location>
    <ligand>
        <name>Zn(2+)</name>
        <dbReference type="ChEBI" id="CHEBI:29105"/>
    </ligand>
</feature>
<dbReference type="EMBL" id="BA000021">
    <property type="protein sequence ID" value="BAC24473.1"/>
    <property type="molecule type" value="Genomic_DNA"/>
</dbReference>
<dbReference type="InterPro" id="IPR050986">
    <property type="entry name" value="GutQ/KpsF_isomerases"/>
</dbReference>
<evidence type="ECO:0000259" key="8">
    <source>
        <dbReference type="PROSITE" id="PS51464"/>
    </source>
</evidence>
<dbReference type="eggNOG" id="COG0517">
    <property type="taxonomic scope" value="Bacteria"/>
</dbReference>
<dbReference type="EC" id="5.3.1.13" evidence="5"/>
<dbReference type="Proteomes" id="UP000000562">
    <property type="component" value="Chromosome"/>
</dbReference>
<dbReference type="NCBIfam" id="TIGR00393">
    <property type="entry name" value="kpsF"/>
    <property type="match status" value="1"/>
</dbReference>
<evidence type="ECO:0000313" key="10">
    <source>
        <dbReference type="Proteomes" id="UP000000562"/>
    </source>
</evidence>
<dbReference type="InterPro" id="IPR046348">
    <property type="entry name" value="SIS_dom_sf"/>
</dbReference>
<dbReference type="KEGG" id="wbr:yrbH"/>
<organism evidence="9 10">
    <name type="scientific">Wigglesworthia glossinidia brevipalpis</name>
    <dbReference type="NCBI Taxonomy" id="36870"/>
    <lineage>
        <taxon>Bacteria</taxon>
        <taxon>Pseudomonadati</taxon>
        <taxon>Pseudomonadota</taxon>
        <taxon>Gammaproteobacteria</taxon>
        <taxon>Enterobacterales</taxon>
        <taxon>Erwiniaceae</taxon>
        <taxon>Wigglesworthia</taxon>
    </lineage>
</organism>
<name>Q8D2M7_WIGBR</name>
<feature type="domain" description="SIS" evidence="8">
    <location>
        <begin position="41"/>
        <end position="184"/>
    </location>
</feature>
<dbReference type="PIRSF" id="PIRSF004692">
    <property type="entry name" value="KdsD_KpsF"/>
    <property type="match status" value="1"/>
</dbReference>
<dbReference type="FunFam" id="3.40.50.10490:FF:000011">
    <property type="entry name" value="Arabinose 5-phosphate isomerase"/>
    <property type="match status" value="1"/>
</dbReference>
<dbReference type="CDD" id="cd05014">
    <property type="entry name" value="SIS_Kpsf"/>
    <property type="match status" value="1"/>
</dbReference>
<feature type="site" description="Catalytically relevant" evidence="7">
    <location>
        <position position="193"/>
    </location>
</feature>
<keyword evidence="4" id="KW-0129">CBS domain</keyword>
<protein>
    <recommendedName>
        <fullName evidence="5">Arabinose 5-phosphate isomerase</fullName>
        <shortName evidence="5">API</shortName>
        <ecNumber evidence="5">5.3.1.13</ecNumber>
    </recommendedName>
</protein>
<dbReference type="SUPFAM" id="SSF54631">
    <property type="entry name" value="CBS-domain pair"/>
    <property type="match status" value="1"/>
</dbReference>
<dbReference type="Pfam" id="PF01380">
    <property type="entry name" value="SIS"/>
    <property type="match status" value="1"/>
</dbReference>
<evidence type="ECO:0000256" key="5">
    <source>
        <dbReference type="PIRNR" id="PIRNR004692"/>
    </source>
</evidence>
<dbReference type="PANTHER" id="PTHR42745:SF1">
    <property type="entry name" value="ARABINOSE 5-PHOSPHATE ISOMERASE KDSD"/>
    <property type="match status" value="1"/>
</dbReference>
<dbReference type="InterPro" id="IPR001347">
    <property type="entry name" value="SIS_dom"/>
</dbReference>
<evidence type="ECO:0000256" key="7">
    <source>
        <dbReference type="PIRSR" id="PIRSR004692-3"/>
    </source>
</evidence>
<accession>Q8D2M7</accession>
<dbReference type="GO" id="GO:0005975">
    <property type="term" value="P:carbohydrate metabolic process"/>
    <property type="evidence" value="ECO:0007669"/>
    <property type="project" value="InterPro"/>
</dbReference>
<keyword evidence="3" id="KW-0677">Repeat</keyword>
<dbReference type="eggNOG" id="COG0794">
    <property type="taxonomic scope" value="Bacteria"/>
</dbReference>
<dbReference type="OrthoDB" id="9762536at2"/>
<sequence length="327" mass="36142">MPNNDVPSNFDFIYYGKQVLDLEKNGICKLKKCINRDFQKIGELLLKCNGKIATMGIGKSGHIARKLSSTFSSTGSPSFFIHPTEAGHGDLGSLCSNDIVIAISNSGESKEIISLIYYLNNFNITYISITGNPLSTMSKLSKINLSIKVTKEACSLGLSPTTSSTAALVMGDALAISLSIAKGFNIKNFSFLHPGGILGKKLSLRVNDIMRKKIDVPIVYSTYSIFDTIVKITKKNFGIAVILNNNKTIKGVFNFKNLKKIYKLNLNLNDSISTVMNINFNQINPDILVEKAFKIMQSIKTDYLLVSIKNYFSGIIHINDIKKYGFY</sequence>
<comment type="similarity">
    <text evidence="1 5">Belongs to the SIS family. GutQ/KpsF subfamily.</text>
</comment>
<dbReference type="GO" id="GO:0046872">
    <property type="term" value="F:metal ion binding"/>
    <property type="evidence" value="ECO:0007669"/>
    <property type="project" value="UniProtKB-KW"/>
</dbReference>
<keyword evidence="6" id="KW-0862">Zinc</keyword>
<dbReference type="Gene3D" id="3.10.580.10">
    <property type="entry name" value="CBS-domain"/>
    <property type="match status" value="1"/>
</dbReference>
<dbReference type="GO" id="GO:1901135">
    <property type="term" value="P:carbohydrate derivative metabolic process"/>
    <property type="evidence" value="ECO:0007669"/>
    <property type="project" value="InterPro"/>
</dbReference>
<dbReference type="InterPro" id="IPR000644">
    <property type="entry name" value="CBS_dom"/>
</dbReference>
<dbReference type="SUPFAM" id="SSF53697">
    <property type="entry name" value="SIS domain"/>
    <property type="match status" value="1"/>
</dbReference>
<dbReference type="Gene3D" id="3.40.50.10490">
    <property type="entry name" value="Glucose-6-phosphate isomerase like protein, domain 1"/>
    <property type="match status" value="1"/>
</dbReference>
<dbReference type="STRING" id="36870.gene:10368826"/>
<evidence type="ECO:0000256" key="2">
    <source>
        <dbReference type="ARBA" id="ARBA00011881"/>
    </source>
</evidence>
<dbReference type="PROSITE" id="PS51464">
    <property type="entry name" value="SIS"/>
    <property type="match status" value="1"/>
</dbReference>
<evidence type="ECO:0000313" key="9">
    <source>
        <dbReference type="EMBL" id="BAC24473.1"/>
    </source>
</evidence>
<feature type="site" description="Catalytically relevant" evidence="7">
    <location>
        <position position="59"/>
    </location>
</feature>
<dbReference type="InterPro" id="IPR035474">
    <property type="entry name" value="SIS_Kpsf"/>
</dbReference>
<feature type="site" description="Catalytically relevant" evidence="7">
    <location>
        <position position="152"/>
    </location>
</feature>
<gene>
    <name evidence="9" type="primary">yrbH</name>
</gene>
<reference evidence="9 10" key="1">
    <citation type="journal article" date="2002" name="Nat. Genet.">
        <title>Genome sequence of the endocellular obligate symbiont of tsetse flies, Wigglesworthia glossinidia.</title>
        <authorList>
            <person name="Akman L."/>
            <person name="Yamashita A."/>
            <person name="Watanabe H."/>
            <person name="Oshima K."/>
            <person name="Shiba T."/>
            <person name="Hattori M."/>
            <person name="Aksoy S."/>
        </authorList>
    </citation>
    <scope>NUCLEOTIDE SEQUENCE [LARGE SCALE GENOMIC DNA]</scope>
</reference>
<dbReference type="GO" id="GO:0019146">
    <property type="term" value="F:arabinose-5-phosphate isomerase activity"/>
    <property type="evidence" value="ECO:0007669"/>
    <property type="project" value="UniProtKB-EC"/>
</dbReference>
<keyword evidence="5" id="KW-0413">Isomerase</keyword>
<comment type="subunit">
    <text evidence="2">Homotetramer.</text>
</comment>
<dbReference type="PANTHER" id="PTHR42745">
    <property type="match status" value="1"/>
</dbReference>
<evidence type="ECO:0000256" key="4">
    <source>
        <dbReference type="ARBA" id="ARBA00023122"/>
    </source>
</evidence>